<evidence type="ECO:0000313" key="3">
    <source>
        <dbReference type="Proteomes" id="UP000241818"/>
    </source>
</evidence>
<feature type="compositionally biased region" description="Low complexity" evidence="1">
    <location>
        <begin position="41"/>
        <end position="62"/>
    </location>
</feature>
<keyword evidence="3" id="KW-1185">Reference proteome</keyword>
<dbReference type="EMBL" id="KZ679013">
    <property type="protein sequence ID" value="PSS14901.1"/>
    <property type="molecule type" value="Genomic_DNA"/>
</dbReference>
<reference evidence="2 3" key="1">
    <citation type="journal article" date="2018" name="New Phytol.">
        <title>Comparative genomics and transcriptomics depict ericoid mycorrhizal fungi as versatile saprotrophs and plant mutualists.</title>
        <authorList>
            <person name="Martino E."/>
            <person name="Morin E."/>
            <person name="Grelet G.A."/>
            <person name="Kuo A."/>
            <person name="Kohler A."/>
            <person name="Daghino S."/>
            <person name="Barry K.W."/>
            <person name="Cichocki N."/>
            <person name="Clum A."/>
            <person name="Dockter R.B."/>
            <person name="Hainaut M."/>
            <person name="Kuo R.C."/>
            <person name="LaButti K."/>
            <person name="Lindahl B.D."/>
            <person name="Lindquist E.A."/>
            <person name="Lipzen A."/>
            <person name="Khouja H.R."/>
            <person name="Magnuson J."/>
            <person name="Murat C."/>
            <person name="Ohm R.A."/>
            <person name="Singer S.W."/>
            <person name="Spatafora J.W."/>
            <person name="Wang M."/>
            <person name="Veneault-Fourrey C."/>
            <person name="Henrissat B."/>
            <person name="Grigoriev I.V."/>
            <person name="Martin F.M."/>
            <person name="Perotto S."/>
        </authorList>
    </citation>
    <scope>NUCLEOTIDE SEQUENCE [LARGE SCALE GENOMIC DNA]</scope>
    <source>
        <strain evidence="2 3">ATCC 22711</strain>
    </source>
</reference>
<accession>A0A2T3AXY4</accession>
<dbReference type="InParanoid" id="A0A2T3AXY4"/>
<organism evidence="2 3">
    <name type="scientific">Amorphotheca resinae ATCC 22711</name>
    <dbReference type="NCBI Taxonomy" id="857342"/>
    <lineage>
        <taxon>Eukaryota</taxon>
        <taxon>Fungi</taxon>
        <taxon>Dikarya</taxon>
        <taxon>Ascomycota</taxon>
        <taxon>Pezizomycotina</taxon>
        <taxon>Leotiomycetes</taxon>
        <taxon>Helotiales</taxon>
        <taxon>Amorphothecaceae</taxon>
        <taxon>Amorphotheca</taxon>
    </lineage>
</organism>
<feature type="compositionally biased region" description="Basic residues" evidence="1">
    <location>
        <begin position="1"/>
        <end position="12"/>
    </location>
</feature>
<sequence>MFFKALRSRRHSSKDSCSVCDKTSMPSDSPSHRHSQPSCAHTGSHSTSHTQSQSQSQDGSTSAGRTDYEVFLEKARREEEERARIRQQEIRDAERRRREFTLDPWAGKI</sequence>
<dbReference type="RefSeq" id="XP_024719500.1">
    <property type="nucleotide sequence ID" value="XM_024866802.1"/>
</dbReference>
<protein>
    <submittedName>
        <fullName evidence="2">Uncharacterized protein</fullName>
    </submittedName>
</protein>
<gene>
    <name evidence="2" type="ORF">M430DRAFT_35745</name>
</gene>
<evidence type="ECO:0000256" key="1">
    <source>
        <dbReference type="SAM" id="MobiDB-lite"/>
    </source>
</evidence>
<proteinExistence type="predicted"/>
<dbReference type="Proteomes" id="UP000241818">
    <property type="component" value="Unassembled WGS sequence"/>
</dbReference>
<feature type="region of interest" description="Disordered" evidence="1">
    <location>
        <begin position="1"/>
        <end position="69"/>
    </location>
</feature>
<dbReference type="AlphaFoldDB" id="A0A2T3AXY4"/>
<name>A0A2T3AXY4_AMORE</name>
<evidence type="ECO:0000313" key="2">
    <source>
        <dbReference type="EMBL" id="PSS14901.1"/>
    </source>
</evidence>
<dbReference type="GeneID" id="36574883"/>